<dbReference type="RefSeq" id="WP_310312857.1">
    <property type="nucleotide sequence ID" value="NZ_BAAAXB010000001.1"/>
</dbReference>
<dbReference type="EMBL" id="JAVDSG010000001">
    <property type="protein sequence ID" value="MDR6598367.1"/>
    <property type="molecule type" value="Genomic_DNA"/>
</dbReference>
<evidence type="ECO:0008006" key="3">
    <source>
        <dbReference type="Google" id="ProtNLM"/>
    </source>
</evidence>
<proteinExistence type="predicted"/>
<evidence type="ECO:0000313" key="2">
    <source>
        <dbReference type="Proteomes" id="UP001268819"/>
    </source>
</evidence>
<gene>
    <name evidence="1" type="ORF">J2S66_006751</name>
</gene>
<accession>A0ABU1Q658</accession>
<sequence>MDVDGHGVPTRLVHCVDPDEVRAEVEGPREVVRVDATHAVALEDPALVAGLIERYLAGR</sequence>
<keyword evidence="2" id="KW-1185">Reference proteome</keyword>
<comment type="caution">
    <text evidence="1">The sequence shown here is derived from an EMBL/GenBank/DDBJ whole genome shotgun (WGS) entry which is preliminary data.</text>
</comment>
<name>A0ABU1Q658_9PSEU</name>
<reference evidence="1 2" key="1">
    <citation type="submission" date="2023-07" db="EMBL/GenBank/DDBJ databases">
        <title>Sequencing the genomes of 1000 actinobacteria strains.</title>
        <authorList>
            <person name="Klenk H.-P."/>
        </authorList>
    </citation>
    <scope>NUCLEOTIDE SEQUENCE [LARGE SCALE GENOMIC DNA]</scope>
    <source>
        <strain evidence="1 2">DSM 43749</strain>
    </source>
</reference>
<dbReference type="Proteomes" id="UP001268819">
    <property type="component" value="Unassembled WGS sequence"/>
</dbReference>
<organism evidence="1 2">
    <name type="scientific">Saccharothrix longispora</name>
    <dbReference type="NCBI Taxonomy" id="33920"/>
    <lineage>
        <taxon>Bacteria</taxon>
        <taxon>Bacillati</taxon>
        <taxon>Actinomycetota</taxon>
        <taxon>Actinomycetes</taxon>
        <taxon>Pseudonocardiales</taxon>
        <taxon>Pseudonocardiaceae</taxon>
        <taxon>Saccharothrix</taxon>
    </lineage>
</organism>
<protein>
    <recommendedName>
        <fullName evidence="3">Alpha/beta hydrolase family protein</fullName>
    </recommendedName>
</protein>
<evidence type="ECO:0000313" key="1">
    <source>
        <dbReference type="EMBL" id="MDR6598367.1"/>
    </source>
</evidence>